<name>X1TQS2_9ZZZZ</name>
<protein>
    <submittedName>
        <fullName evidence="1">Uncharacterized protein</fullName>
    </submittedName>
</protein>
<proteinExistence type="predicted"/>
<accession>X1TQS2</accession>
<sequence length="141" mass="16222">MKIIFDSNVWQIVTIPDDYLNETSLSDFKKINQAIVDKKIDPYLSETIFTIEAIRKVERQDFFSSAKAKVDVKEKVEQNNSISLNFTIGPNEDDAIDFKERPILKRFFDEAIKLGFNIVSLPRIGGLVNPEVDAVRLNQER</sequence>
<evidence type="ECO:0000313" key="1">
    <source>
        <dbReference type="EMBL" id="GAI93711.1"/>
    </source>
</evidence>
<feature type="non-terminal residue" evidence="1">
    <location>
        <position position="141"/>
    </location>
</feature>
<dbReference type="EMBL" id="BARW01017991">
    <property type="protein sequence ID" value="GAI93711.1"/>
    <property type="molecule type" value="Genomic_DNA"/>
</dbReference>
<dbReference type="AlphaFoldDB" id="X1TQS2"/>
<gene>
    <name evidence="1" type="ORF">S12H4_30911</name>
</gene>
<reference evidence="1" key="1">
    <citation type="journal article" date="2014" name="Front. Microbiol.">
        <title>High frequency of phylogenetically diverse reductive dehalogenase-homologous genes in deep subseafloor sedimentary metagenomes.</title>
        <authorList>
            <person name="Kawai M."/>
            <person name="Futagami T."/>
            <person name="Toyoda A."/>
            <person name="Takaki Y."/>
            <person name="Nishi S."/>
            <person name="Hori S."/>
            <person name="Arai W."/>
            <person name="Tsubouchi T."/>
            <person name="Morono Y."/>
            <person name="Uchiyama I."/>
            <person name="Ito T."/>
            <person name="Fujiyama A."/>
            <person name="Inagaki F."/>
            <person name="Takami H."/>
        </authorList>
    </citation>
    <scope>NUCLEOTIDE SEQUENCE</scope>
    <source>
        <strain evidence="1">Expedition CK06-06</strain>
    </source>
</reference>
<comment type="caution">
    <text evidence="1">The sequence shown here is derived from an EMBL/GenBank/DDBJ whole genome shotgun (WGS) entry which is preliminary data.</text>
</comment>
<organism evidence="1">
    <name type="scientific">marine sediment metagenome</name>
    <dbReference type="NCBI Taxonomy" id="412755"/>
    <lineage>
        <taxon>unclassified sequences</taxon>
        <taxon>metagenomes</taxon>
        <taxon>ecological metagenomes</taxon>
    </lineage>
</organism>